<feature type="compositionally biased region" description="Low complexity" evidence="1">
    <location>
        <begin position="506"/>
        <end position="517"/>
    </location>
</feature>
<feature type="compositionally biased region" description="Polar residues" evidence="1">
    <location>
        <begin position="400"/>
        <end position="418"/>
    </location>
</feature>
<evidence type="ECO:0000313" key="3">
    <source>
        <dbReference type="Proteomes" id="UP001152024"/>
    </source>
</evidence>
<comment type="caution">
    <text evidence="2">The sequence shown here is derived from an EMBL/GenBank/DDBJ whole genome shotgun (WGS) entry which is preliminary data.</text>
</comment>
<feature type="compositionally biased region" description="Basic and acidic residues" evidence="1">
    <location>
        <begin position="419"/>
        <end position="433"/>
    </location>
</feature>
<sequence length="679" mass="73584">MAPTRVDNKIYSRGVTAKAAQRVYAYTGQWPHEIVEGFKPAFWSEKLTCEFATLIGLSHDAKNVKVKDVVQQLSRSVKGRTTQPNHLTRFDISQVRKWLRDEKGVTATRSKRVSARQEESGDESEKGSESEAESESEGDSGSDPEPLPEINVCNSDDSTSDSSSDDDEMEIDEPIASTTTNRPSTRQRTGGPPNKHLPTSSLTAEAARKRLFDGLNEHYRRSIRRAAMAKHQSQPKPRLLLTPPASGGSVPPDKKCDETVSSNTPLSQPPASSDEAWPKRLRTRAGNIPEPSRPGQLESPFRRESAASIVTIPDSTAESEETSWATAPASPASVSSNCDEHEQSRASLPTPATAPATAAPPSINPFAVAPATTQDTPSNNGPSSTIIDPTSTGRPRRNIQLPSRISHSQPQSTMANVETSRKRSRADTCETNKDSIQPMSLESAPDTGESSPSAMGSLTGNSPASPISTQAVSLQTTAVPPDLSLRREKSTTSHVPVSSSLQVPVESAGSESSSTATLRRNSESSIPQQSNSPPTSASPPAKRQKIVDTRATSASSDDSHATQPTEDPPDYDSLIADWDAKAARVANVHMNVQENRKTLSAQSKYVEFLEHMHKTHPPDEDGRKHYEDERKKLGDIQFIHGVFLRGFEEAKRAAVADADPDVTIAEQARRMGACKRREE</sequence>
<evidence type="ECO:0000313" key="2">
    <source>
        <dbReference type="EMBL" id="KAJ4138722.1"/>
    </source>
</evidence>
<feature type="compositionally biased region" description="Polar residues" evidence="1">
    <location>
        <begin position="371"/>
        <end position="393"/>
    </location>
</feature>
<evidence type="ECO:0000256" key="1">
    <source>
        <dbReference type="SAM" id="MobiDB-lite"/>
    </source>
</evidence>
<feature type="compositionally biased region" description="Polar residues" evidence="1">
    <location>
        <begin position="259"/>
        <end position="271"/>
    </location>
</feature>
<feature type="compositionally biased region" description="Polar residues" evidence="1">
    <location>
        <begin position="492"/>
        <end position="502"/>
    </location>
</feature>
<dbReference type="Proteomes" id="UP001152024">
    <property type="component" value="Unassembled WGS sequence"/>
</dbReference>
<reference evidence="2" key="1">
    <citation type="submission" date="2022-09" db="EMBL/GenBank/DDBJ databases">
        <title>Fusarium specimens isolated from Avocado Roots.</title>
        <authorList>
            <person name="Stajich J."/>
            <person name="Roper C."/>
            <person name="Heimlech-Rivalta G."/>
        </authorList>
    </citation>
    <scope>NUCLEOTIDE SEQUENCE</scope>
    <source>
        <strain evidence="2">CF00095</strain>
    </source>
</reference>
<name>A0ABQ8RPE5_FUSEQ</name>
<proteinExistence type="predicted"/>
<dbReference type="EMBL" id="JAOQBH010000003">
    <property type="protein sequence ID" value="KAJ4138722.1"/>
    <property type="molecule type" value="Genomic_DNA"/>
</dbReference>
<feature type="region of interest" description="Disordered" evidence="1">
    <location>
        <begin position="104"/>
        <end position="209"/>
    </location>
</feature>
<feature type="compositionally biased region" description="Low complexity" evidence="1">
    <location>
        <begin position="527"/>
        <end position="541"/>
    </location>
</feature>
<feature type="compositionally biased region" description="Low complexity" evidence="1">
    <location>
        <begin position="349"/>
        <end position="361"/>
    </location>
</feature>
<gene>
    <name evidence="2" type="ORF">NW768_002585</name>
</gene>
<feature type="compositionally biased region" description="Polar residues" evidence="1">
    <location>
        <begin position="176"/>
        <end position="188"/>
    </location>
</feature>
<protein>
    <submittedName>
        <fullName evidence="2">Uncharacterized protein</fullName>
    </submittedName>
</protein>
<feature type="compositionally biased region" description="Basic and acidic residues" evidence="1">
    <location>
        <begin position="115"/>
        <end position="129"/>
    </location>
</feature>
<accession>A0ABQ8RPE5</accession>
<feature type="compositionally biased region" description="Acidic residues" evidence="1">
    <location>
        <begin position="163"/>
        <end position="173"/>
    </location>
</feature>
<feature type="region of interest" description="Disordered" evidence="1">
    <location>
        <begin position="223"/>
        <end position="573"/>
    </location>
</feature>
<feature type="compositionally biased region" description="Acidic residues" evidence="1">
    <location>
        <begin position="130"/>
        <end position="142"/>
    </location>
</feature>
<keyword evidence="3" id="KW-1185">Reference proteome</keyword>
<organism evidence="2 3">
    <name type="scientific">Fusarium equiseti</name>
    <name type="common">Fusarium scirpi</name>
    <dbReference type="NCBI Taxonomy" id="61235"/>
    <lineage>
        <taxon>Eukaryota</taxon>
        <taxon>Fungi</taxon>
        <taxon>Dikarya</taxon>
        <taxon>Ascomycota</taxon>
        <taxon>Pezizomycotina</taxon>
        <taxon>Sordariomycetes</taxon>
        <taxon>Hypocreomycetidae</taxon>
        <taxon>Hypocreales</taxon>
        <taxon>Nectriaceae</taxon>
        <taxon>Fusarium</taxon>
        <taxon>Fusarium incarnatum-equiseti species complex</taxon>
    </lineage>
</organism>
<feature type="compositionally biased region" description="Low complexity" evidence="1">
    <location>
        <begin position="322"/>
        <end position="336"/>
    </location>
</feature>
<feature type="compositionally biased region" description="Polar residues" evidence="1">
    <location>
        <begin position="448"/>
        <end position="478"/>
    </location>
</feature>